<dbReference type="Proteomes" id="UP000660265">
    <property type="component" value="Unassembled WGS sequence"/>
</dbReference>
<name>A0ABQ2F0U0_9ACTN</name>
<evidence type="ECO:0000313" key="2">
    <source>
        <dbReference type="Proteomes" id="UP000660265"/>
    </source>
</evidence>
<proteinExistence type="predicted"/>
<dbReference type="RefSeq" id="WP_189111914.1">
    <property type="nucleotide sequence ID" value="NZ_BMMV01000044.1"/>
</dbReference>
<dbReference type="EMBL" id="BMMV01000044">
    <property type="protein sequence ID" value="GGK30852.1"/>
    <property type="molecule type" value="Genomic_DNA"/>
</dbReference>
<protein>
    <submittedName>
        <fullName evidence="1">Uncharacterized protein</fullName>
    </submittedName>
</protein>
<organism evidence="1 2">
    <name type="scientific">Streptomyces camponoticapitis</name>
    <dbReference type="NCBI Taxonomy" id="1616125"/>
    <lineage>
        <taxon>Bacteria</taxon>
        <taxon>Bacillati</taxon>
        <taxon>Actinomycetota</taxon>
        <taxon>Actinomycetes</taxon>
        <taxon>Kitasatosporales</taxon>
        <taxon>Streptomycetaceae</taxon>
        <taxon>Streptomyces</taxon>
    </lineage>
</organism>
<comment type="caution">
    <text evidence="1">The sequence shown here is derived from an EMBL/GenBank/DDBJ whole genome shotgun (WGS) entry which is preliminary data.</text>
</comment>
<accession>A0ABQ2F0U0</accession>
<sequence length="82" mass="9242">MAFTVGPESAVTGALPQVYTFTITLHLDDKTRIEIPEMTYMDPSNGETVLDSAEQAMRDGERFLFTSVDCVREQDRKARELV</sequence>
<reference evidence="2" key="1">
    <citation type="journal article" date="2019" name="Int. J. Syst. Evol. Microbiol.">
        <title>The Global Catalogue of Microorganisms (GCM) 10K type strain sequencing project: providing services to taxonomists for standard genome sequencing and annotation.</title>
        <authorList>
            <consortium name="The Broad Institute Genomics Platform"/>
            <consortium name="The Broad Institute Genome Sequencing Center for Infectious Disease"/>
            <person name="Wu L."/>
            <person name="Ma J."/>
        </authorList>
    </citation>
    <scope>NUCLEOTIDE SEQUENCE [LARGE SCALE GENOMIC DNA]</scope>
    <source>
        <strain evidence="2">CGMCC 4.7275</strain>
    </source>
</reference>
<keyword evidence="2" id="KW-1185">Reference proteome</keyword>
<evidence type="ECO:0000313" key="1">
    <source>
        <dbReference type="EMBL" id="GGK30852.1"/>
    </source>
</evidence>
<gene>
    <name evidence="1" type="ORF">GCM10011583_73430</name>
</gene>